<reference evidence="2 3" key="1">
    <citation type="submission" date="2020-08" db="EMBL/GenBank/DDBJ databases">
        <title>Genomic Encyclopedia of Type Strains, Phase IV (KMG-V): Genome sequencing to study the core and pangenomes of soil and plant-associated prokaryotes.</title>
        <authorList>
            <person name="Whitman W."/>
        </authorList>
    </citation>
    <scope>NUCLEOTIDE SEQUENCE [LARGE SCALE GENOMIC DNA]</scope>
    <source>
        <strain evidence="2 3">M8UP14</strain>
    </source>
</reference>
<keyword evidence="3" id="KW-1185">Reference proteome</keyword>
<sequence length="247" mass="27486">MRFRLPKLAVPTVLFALMAWSAMAQFHSPQIDGAKHKKDKKQYSDAEWMWQYGPPPAEGRENQLIQDARFYPFLKQSLTAPQSFWGVQGTKYKSLADTAMDFLSVPGKVIADDDRYLTITGCVFHFCPSRGLLWVDLNAAPKTTNLVAFAGVDWIRDSKTTSEPDAEYTLWLFSNQAFGLTADATNHIPAALVRSISRWTKEPMPGTVIVEKITHAILVDPDGTPHQLPIAALGITLPTPKPETDAQ</sequence>
<evidence type="ECO:0000313" key="3">
    <source>
        <dbReference type="Proteomes" id="UP000540989"/>
    </source>
</evidence>
<keyword evidence="1" id="KW-0732">Signal</keyword>
<dbReference type="EMBL" id="JACHIP010000005">
    <property type="protein sequence ID" value="MBB5058970.1"/>
    <property type="molecule type" value="Genomic_DNA"/>
</dbReference>
<evidence type="ECO:0000256" key="1">
    <source>
        <dbReference type="SAM" id="SignalP"/>
    </source>
</evidence>
<accession>A0A7W8E676</accession>
<feature type="chain" id="PRO_5030627867" evidence="1">
    <location>
        <begin position="25"/>
        <end position="247"/>
    </location>
</feature>
<dbReference type="Proteomes" id="UP000540989">
    <property type="component" value="Unassembled WGS sequence"/>
</dbReference>
<dbReference type="AlphaFoldDB" id="A0A7W8E676"/>
<gene>
    <name evidence="2" type="ORF">HDF16_003693</name>
</gene>
<organism evidence="2 3">
    <name type="scientific">Granulicella aggregans</name>
    <dbReference type="NCBI Taxonomy" id="474949"/>
    <lineage>
        <taxon>Bacteria</taxon>
        <taxon>Pseudomonadati</taxon>
        <taxon>Acidobacteriota</taxon>
        <taxon>Terriglobia</taxon>
        <taxon>Terriglobales</taxon>
        <taxon>Acidobacteriaceae</taxon>
        <taxon>Granulicella</taxon>
    </lineage>
</organism>
<feature type="signal peptide" evidence="1">
    <location>
        <begin position="1"/>
        <end position="24"/>
    </location>
</feature>
<name>A0A7W8E676_9BACT</name>
<proteinExistence type="predicted"/>
<comment type="caution">
    <text evidence="2">The sequence shown here is derived from an EMBL/GenBank/DDBJ whole genome shotgun (WGS) entry which is preliminary data.</text>
</comment>
<protein>
    <submittedName>
        <fullName evidence="2">Uncharacterized protein</fullName>
    </submittedName>
</protein>
<evidence type="ECO:0000313" key="2">
    <source>
        <dbReference type="EMBL" id="MBB5058970.1"/>
    </source>
</evidence>
<dbReference type="RefSeq" id="WP_184219642.1">
    <property type="nucleotide sequence ID" value="NZ_JACHIP010000005.1"/>
</dbReference>